<dbReference type="GO" id="GO:0006421">
    <property type="term" value="P:asparaginyl-tRNA aminoacylation"/>
    <property type="evidence" value="ECO:0007669"/>
    <property type="project" value="TreeGrafter"/>
</dbReference>
<keyword evidence="2" id="KW-0547">Nucleotide-binding</keyword>
<organism evidence="7">
    <name type="scientific">candidate division CPR1 bacterium ADurb.Bin160</name>
    <dbReference type="NCBI Taxonomy" id="1852826"/>
    <lineage>
        <taxon>Bacteria</taxon>
        <taxon>candidate division CPR1</taxon>
    </lineage>
</organism>
<keyword evidence="5" id="KW-0030">Aminoacyl-tRNA synthetase</keyword>
<keyword evidence="3" id="KW-0067">ATP-binding</keyword>
<dbReference type="GO" id="GO:0005524">
    <property type="term" value="F:ATP binding"/>
    <property type="evidence" value="ECO:0007669"/>
    <property type="project" value="UniProtKB-KW"/>
</dbReference>
<protein>
    <submittedName>
        <fullName evidence="7">Asparagine--tRNA ligase</fullName>
        <ecNumber evidence="7">6.1.1.22</ecNumber>
    </submittedName>
</protein>
<dbReference type="PANTHER" id="PTHR22594">
    <property type="entry name" value="ASPARTYL/LYSYL-TRNA SYNTHETASE"/>
    <property type="match status" value="1"/>
</dbReference>
<dbReference type="GO" id="GO:0004816">
    <property type="term" value="F:asparagine-tRNA ligase activity"/>
    <property type="evidence" value="ECO:0007669"/>
    <property type="project" value="UniProtKB-EC"/>
</dbReference>
<dbReference type="InterPro" id="IPR006195">
    <property type="entry name" value="aa-tRNA-synth_II"/>
</dbReference>
<gene>
    <name evidence="7" type="primary">asnS</name>
    <name evidence="7" type="ORF">BWY04_01198</name>
</gene>
<comment type="caution">
    <text evidence="7">The sequence shown here is derived from an EMBL/GenBank/DDBJ whole genome shotgun (WGS) entry which is preliminary data.</text>
</comment>
<evidence type="ECO:0000256" key="4">
    <source>
        <dbReference type="ARBA" id="ARBA00022917"/>
    </source>
</evidence>
<dbReference type="AlphaFoldDB" id="A0A1V5ZKS4"/>
<dbReference type="PROSITE" id="PS50862">
    <property type="entry name" value="AA_TRNA_LIGASE_II"/>
    <property type="match status" value="1"/>
</dbReference>
<evidence type="ECO:0000256" key="5">
    <source>
        <dbReference type="ARBA" id="ARBA00023146"/>
    </source>
</evidence>
<dbReference type="Gene3D" id="3.30.930.10">
    <property type="entry name" value="Bira Bifunctional Protein, Domain 2"/>
    <property type="match status" value="1"/>
</dbReference>
<evidence type="ECO:0000313" key="7">
    <source>
        <dbReference type="EMBL" id="OQB40827.1"/>
    </source>
</evidence>
<sequence length="132" mass="15426">MVPVFERVYEIGRAYRAEKSNTSRHLSEILMLDMEMGFIDSFDDIIEMTEKFANFVVKQTWTEAEHLLTALGATKPLLVDQFPRISVDDLHELMLKETGEDYRKEKDLAPSEEKFICEYSAKHWNSDFVIVD</sequence>
<dbReference type="EC" id="6.1.1.22" evidence="7"/>
<accession>A0A1V5ZKS4</accession>
<dbReference type="InterPro" id="IPR004364">
    <property type="entry name" value="Aa-tRNA-synt_II"/>
</dbReference>
<evidence type="ECO:0000256" key="2">
    <source>
        <dbReference type="ARBA" id="ARBA00022741"/>
    </source>
</evidence>
<proteinExistence type="predicted"/>
<dbReference type="InterPro" id="IPR045864">
    <property type="entry name" value="aa-tRNA-synth_II/BPL/LPL"/>
</dbReference>
<reference evidence="7" key="1">
    <citation type="submission" date="2017-02" db="EMBL/GenBank/DDBJ databases">
        <title>Delving into the versatile metabolic prowess of the omnipresent phylum Bacteroidetes.</title>
        <authorList>
            <person name="Nobu M.K."/>
            <person name="Mei R."/>
            <person name="Narihiro T."/>
            <person name="Kuroda K."/>
            <person name="Liu W.-T."/>
        </authorList>
    </citation>
    <scope>NUCLEOTIDE SEQUENCE</scope>
    <source>
        <strain evidence="7">ADurb.Bin160</strain>
    </source>
</reference>
<keyword evidence="4" id="KW-0648">Protein biosynthesis</keyword>
<evidence type="ECO:0000259" key="6">
    <source>
        <dbReference type="PROSITE" id="PS50862"/>
    </source>
</evidence>
<dbReference type="Proteomes" id="UP000485621">
    <property type="component" value="Unassembled WGS sequence"/>
</dbReference>
<dbReference type="SUPFAM" id="SSF55681">
    <property type="entry name" value="Class II aaRS and biotin synthetases"/>
    <property type="match status" value="1"/>
</dbReference>
<dbReference type="EMBL" id="MWDB01000031">
    <property type="protein sequence ID" value="OQB40827.1"/>
    <property type="molecule type" value="Genomic_DNA"/>
</dbReference>
<evidence type="ECO:0000256" key="3">
    <source>
        <dbReference type="ARBA" id="ARBA00022840"/>
    </source>
</evidence>
<keyword evidence="1 7" id="KW-0436">Ligase</keyword>
<dbReference type="Pfam" id="PF00152">
    <property type="entry name" value="tRNA-synt_2"/>
    <property type="match status" value="1"/>
</dbReference>
<dbReference type="PANTHER" id="PTHR22594:SF34">
    <property type="entry name" value="ASPARAGINE--TRNA LIGASE, MITOCHONDRIAL-RELATED"/>
    <property type="match status" value="1"/>
</dbReference>
<feature type="domain" description="Aminoacyl-transfer RNA synthetases class-II family profile" evidence="6">
    <location>
        <begin position="1"/>
        <end position="132"/>
    </location>
</feature>
<name>A0A1V5ZKS4_9BACT</name>
<evidence type="ECO:0000256" key="1">
    <source>
        <dbReference type="ARBA" id="ARBA00022598"/>
    </source>
</evidence>